<gene>
    <name evidence="9" type="primary">PLEST007240</name>
    <name evidence="9" type="ORF">PLESTB_000475200</name>
</gene>
<dbReference type="SUPFAM" id="SSF103473">
    <property type="entry name" value="MFS general substrate transporter"/>
    <property type="match status" value="1"/>
</dbReference>
<evidence type="ECO:0000256" key="1">
    <source>
        <dbReference type="ARBA" id="ARBA00004141"/>
    </source>
</evidence>
<feature type="compositionally biased region" description="Low complexity" evidence="6">
    <location>
        <begin position="294"/>
        <end position="311"/>
    </location>
</feature>
<keyword evidence="10" id="KW-1185">Reference proteome</keyword>
<feature type="domain" description="Major facilitator superfamily associated" evidence="8">
    <location>
        <begin position="8"/>
        <end position="396"/>
    </location>
</feature>
<dbReference type="InterPro" id="IPR051717">
    <property type="entry name" value="MFS_MFSD6"/>
</dbReference>
<feature type="transmembrane region" description="Helical" evidence="7">
    <location>
        <begin position="349"/>
        <end position="374"/>
    </location>
</feature>
<comment type="subcellular location">
    <subcellularLocation>
        <location evidence="1">Membrane</location>
        <topology evidence="1">Multi-pass membrane protein</topology>
    </subcellularLocation>
</comment>
<keyword evidence="3 7" id="KW-0812">Transmembrane</keyword>
<dbReference type="InterPro" id="IPR036259">
    <property type="entry name" value="MFS_trans_sf"/>
</dbReference>
<sequence length="408" mass="43031">MHLDPFLNAKAWYLWCFASYVAVGPFLNVFLEHRGLSKAQMGLVGALRPWLNAPASFLWAALADRLHAHRAVLLVTFAGAVGVRMLLLLPRSFGGMLAVALAAEVLAAPASVLADAAVMRICHKESDYGKFRLWGAVGWGGFSTPAGWLISHLGIRWAFYTQAILAAPSLFHGAHLFRPLPETGSETHHHHHHRTAAGGGGCAAAADRQRQRRAGAGGARPPGLGSAADEAGRGHDGHGYESSSGSECDDGDRDLEAEPLLPVHAVAQEQTERLSHRSTSAAAAAAVAVGAHPEDAGGAARGSRAAPAAAAGGEGRAAGAGAVGEEEEQGPGGGSFWRRLWGLLRRWDVLLFFLVALVMGYGFGTIDSFLFLYLEEMGASGTLMGLTLTVRCPVTIRMRQTSPQRDAT</sequence>
<dbReference type="PANTHER" id="PTHR16172">
    <property type="entry name" value="MAJOR FACILITATOR SUPERFAMILY DOMAIN-CONTAINING PROTEIN 6-LIKE"/>
    <property type="match status" value="1"/>
</dbReference>
<evidence type="ECO:0000313" key="9">
    <source>
        <dbReference type="EMBL" id="GLC51186.1"/>
    </source>
</evidence>
<reference evidence="9 10" key="1">
    <citation type="journal article" date="2023" name="Commun. Biol.">
        <title>Reorganization of the ancestral sex-determining regions during the evolution of trioecy in Pleodorina starrii.</title>
        <authorList>
            <person name="Takahashi K."/>
            <person name="Suzuki S."/>
            <person name="Kawai-Toyooka H."/>
            <person name="Yamamoto K."/>
            <person name="Hamaji T."/>
            <person name="Ootsuki R."/>
            <person name="Yamaguchi H."/>
            <person name="Kawachi M."/>
            <person name="Higashiyama T."/>
            <person name="Nozaki H."/>
        </authorList>
    </citation>
    <scope>NUCLEOTIDE SEQUENCE [LARGE SCALE GENOMIC DNA]</scope>
    <source>
        <strain evidence="9 10">NIES-4479</strain>
    </source>
</reference>
<dbReference type="AlphaFoldDB" id="A0A9W6BGQ7"/>
<feature type="compositionally biased region" description="Gly residues" evidence="6">
    <location>
        <begin position="312"/>
        <end position="322"/>
    </location>
</feature>
<evidence type="ECO:0000256" key="7">
    <source>
        <dbReference type="SAM" id="Phobius"/>
    </source>
</evidence>
<feature type="transmembrane region" description="Helical" evidence="7">
    <location>
        <begin position="71"/>
        <end position="89"/>
    </location>
</feature>
<evidence type="ECO:0000256" key="4">
    <source>
        <dbReference type="ARBA" id="ARBA00022989"/>
    </source>
</evidence>
<dbReference type="Proteomes" id="UP001165080">
    <property type="component" value="Unassembled WGS sequence"/>
</dbReference>
<feature type="transmembrane region" description="Helical" evidence="7">
    <location>
        <begin position="131"/>
        <end position="151"/>
    </location>
</feature>
<dbReference type="InterPro" id="IPR024989">
    <property type="entry name" value="MFS_assoc_dom"/>
</dbReference>
<evidence type="ECO:0000313" key="10">
    <source>
        <dbReference type="Proteomes" id="UP001165080"/>
    </source>
</evidence>
<evidence type="ECO:0000256" key="6">
    <source>
        <dbReference type="SAM" id="MobiDB-lite"/>
    </source>
</evidence>
<evidence type="ECO:0000256" key="2">
    <source>
        <dbReference type="ARBA" id="ARBA00005241"/>
    </source>
</evidence>
<proteinExistence type="inferred from homology"/>
<keyword evidence="4 7" id="KW-1133">Transmembrane helix</keyword>
<dbReference type="Gene3D" id="1.20.1250.20">
    <property type="entry name" value="MFS general substrate transporter like domains"/>
    <property type="match status" value="1"/>
</dbReference>
<dbReference type="Pfam" id="PF12832">
    <property type="entry name" value="MFS_1_like"/>
    <property type="match status" value="1"/>
</dbReference>
<comment type="caution">
    <text evidence="9">The sequence shown here is derived from an EMBL/GenBank/DDBJ whole genome shotgun (WGS) entry which is preliminary data.</text>
</comment>
<organism evidence="9 10">
    <name type="scientific">Pleodorina starrii</name>
    <dbReference type="NCBI Taxonomy" id="330485"/>
    <lineage>
        <taxon>Eukaryota</taxon>
        <taxon>Viridiplantae</taxon>
        <taxon>Chlorophyta</taxon>
        <taxon>core chlorophytes</taxon>
        <taxon>Chlorophyceae</taxon>
        <taxon>CS clade</taxon>
        <taxon>Chlamydomonadales</taxon>
        <taxon>Volvocaceae</taxon>
        <taxon>Pleodorina</taxon>
    </lineage>
</organism>
<feature type="region of interest" description="Disordered" evidence="6">
    <location>
        <begin position="182"/>
        <end position="254"/>
    </location>
</feature>
<keyword evidence="5 7" id="KW-0472">Membrane</keyword>
<evidence type="ECO:0000256" key="3">
    <source>
        <dbReference type="ARBA" id="ARBA00022692"/>
    </source>
</evidence>
<feature type="compositionally biased region" description="Basic and acidic residues" evidence="6">
    <location>
        <begin position="230"/>
        <end position="239"/>
    </location>
</feature>
<dbReference type="EMBL" id="BRXU01000004">
    <property type="protein sequence ID" value="GLC51186.1"/>
    <property type="molecule type" value="Genomic_DNA"/>
</dbReference>
<feature type="transmembrane region" description="Helical" evidence="7">
    <location>
        <begin position="95"/>
        <end position="119"/>
    </location>
</feature>
<dbReference type="PANTHER" id="PTHR16172:SF41">
    <property type="entry name" value="MAJOR FACILITATOR SUPERFAMILY DOMAIN-CONTAINING PROTEIN 6-LIKE"/>
    <property type="match status" value="1"/>
</dbReference>
<name>A0A9W6BGQ7_9CHLO</name>
<evidence type="ECO:0000256" key="5">
    <source>
        <dbReference type="ARBA" id="ARBA00023136"/>
    </source>
</evidence>
<dbReference type="GO" id="GO:0016020">
    <property type="term" value="C:membrane"/>
    <property type="evidence" value="ECO:0007669"/>
    <property type="project" value="UniProtKB-SubCell"/>
</dbReference>
<feature type="transmembrane region" description="Helical" evidence="7">
    <location>
        <begin position="12"/>
        <end position="31"/>
    </location>
</feature>
<feature type="region of interest" description="Disordered" evidence="6">
    <location>
        <begin position="294"/>
        <end position="332"/>
    </location>
</feature>
<accession>A0A9W6BGQ7</accession>
<comment type="similarity">
    <text evidence="2">Belongs to the major facilitator superfamily. MFSD6 family.</text>
</comment>
<evidence type="ECO:0000259" key="8">
    <source>
        <dbReference type="Pfam" id="PF12832"/>
    </source>
</evidence>
<protein>
    <recommendedName>
        <fullName evidence="8">Major facilitator superfamily associated domain-containing protein</fullName>
    </recommendedName>
</protein>